<keyword evidence="2" id="KW-1003">Cell membrane</keyword>
<dbReference type="InterPro" id="IPR044878">
    <property type="entry name" value="UbiA_sf"/>
</dbReference>
<feature type="transmembrane region" description="Helical" evidence="6">
    <location>
        <begin position="277"/>
        <end position="302"/>
    </location>
</feature>
<keyword evidence="5 6" id="KW-0472">Membrane</keyword>
<feature type="transmembrane region" description="Helical" evidence="6">
    <location>
        <begin position="441"/>
        <end position="459"/>
    </location>
</feature>
<evidence type="ECO:0000313" key="7">
    <source>
        <dbReference type="EMBL" id="RSY82515.1"/>
    </source>
</evidence>
<comment type="subcellular location">
    <subcellularLocation>
        <location evidence="1">Membrane</location>
        <topology evidence="1">Multi-pass membrane protein</topology>
    </subcellularLocation>
</comment>
<keyword evidence="3 6" id="KW-0812">Transmembrane</keyword>
<proteinExistence type="predicted"/>
<accession>A0A430G1Z0</accession>
<dbReference type="GO" id="GO:0016020">
    <property type="term" value="C:membrane"/>
    <property type="evidence" value="ECO:0007669"/>
    <property type="project" value="UniProtKB-SubCell"/>
</dbReference>
<gene>
    <name evidence="7" type="ORF">DAH66_13385</name>
</gene>
<dbReference type="SUPFAM" id="SSF56784">
    <property type="entry name" value="HAD-like"/>
    <property type="match status" value="1"/>
</dbReference>
<dbReference type="GO" id="GO:0016765">
    <property type="term" value="F:transferase activity, transferring alkyl or aryl (other than methyl) groups"/>
    <property type="evidence" value="ECO:0007669"/>
    <property type="project" value="InterPro"/>
</dbReference>
<dbReference type="NCBIfam" id="NF006088">
    <property type="entry name" value="PRK08238.1"/>
    <property type="match status" value="1"/>
</dbReference>
<evidence type="ECO:0000256" key="2">
    <source>
        <dbReference type="ARBA" id="ARBA00022475"/>
    </source>
</evidence>
<dbReference type="Gene3D" id="1.10.357.140">
    <property type="entry name" value="UbiA prenyltransferase"/>
    <property type="match status" value="1"/>
</dbReference>
<comment type="caution">
    <text evidence="7">The sequence shown here is derived from an EMBL/GenBank/DDBJ whole genome shotgun (WGS) entry which is preliminary data.</text>
</comment>
<keyword evidence="7" id="KW-0808">Transferase</keyword>
<protein>
    <submittedName>
        <fullName evidence="7">UbiA family prenyltransferase</fullName>
    </submittedName>
</protein>
<feature type="transmembrane region" description="Helical" evidence="6">
    <location>
        <begin position="236"/>
        <end position="257"/>
    </location>
</feature>
<reference evidence="7 8" key="1">
    <citation type="submission" date="2018-07" db="EMBL/GenBank/DDBJ databases">
        <title>Genomic and Epidemiologic Investigation of an Indolent Hospital Outbreak.</title>
        <authorList>
            <person name="Johnson R.C."/>
            <person name="Deming C."/>
            <person name="Conlan S."/>
            <person name="Zellmer C.J."/>
            <person name="Michelin A.V."/>
            <person name="Lee-Lin S."/>
            <person name="Thomas P.J."/>
            <person name="Park M."/>
            <person name="Weingarten R.A."/>
            <person name="Less J."/>
            <person name="Dekker J.P."/>
            <person name="Frank K.M."/>
            <person name="Musser K.A."/>
            <person name="Mcquiston J.R."/>
            <person name="Henderson D.K."/>
            <person name="Lau A.F."/>
            <person name="Palmore T.N."/>
            <person name="Segre J.A."/>
        </authorList>
    </citation>
    <scope>NUCLEOTIDE SEQUENCE [LARGE SCALE GENOMIC DNA]</scope>
    <source>
        <strain evidence="7 8">SK-CDC1_0717</strain>
    </source>
</reference>
<evidence type="ECO:0000256" key="3">
    <source>
        <dbReference type="ARBA" id="ARBA00022692"/>
    </source>
</evidence>
<sequence length="498" mass="54053">MSVATAIRPDEAGEVSPSEIRGFYPLVLDLDGTLLRTDLLLECALQFVRTRPLRVFLLLWWALHGIAYLKQQLAERAELAIDLLPVNEALAAYAQTAADNGREVIIATAANQLLAQHVCDRFDFAREALASTAELNLKGRRKAEALAARYPDGFVYAGDAAADLHVWRAARFAIFAGDDAGVFKRVKALVPVEAHFQRERAGLTGWMKALRVHQWAKNGLIFLPMMLAGVLLDLNAWLACTLGFVAMGVTASATYLLNDLMDLQEDRRHWSKRNRALASGTISIPAATLASIVLLGAGFGLAMLAGGLPTLALVLLYCAATLTYSLYLKRVPLLDVTVLAGLFTLRLAVGAVIVDVRLSAWLMVFSMFLFFSLALAKRSIELTRTISRGSAITAMHGRGYVPADAPFVSTLGVSSALTAVAIMVLYLIHEAFPSALYGHPELLWAAPVLIGLWLGRIWLLCTRGQLNDDPVQFTVHDRVSILLGAGVMCSFAGAALLR</sequence>
<feature type="transmembrane region" description="Helical" evidence="6">
    <location>
        <begin position="308"/>
        <end position="327"/>
    </location>
</feature>
<name>A0A430G1Z0_9SPHN</name>
<dbReference type="RefSeq" id="WP_126004785.1">
    <property type="nucleotide sequence ID" value="NZ_QQYZ01000012.1"/>
</dbReference>
<keyword evidence="4 6" id="KW-1133">Transmembrane helix</keyword>
<evidence type="ECO:0000256" key="5">
    <source>
        <dbReference type="ARBA" id="ARBA00023136"/>
    </source>
</evidence>
<dbReference type="InterPro" id="IPR036412">
    <property type="entry name" value="HAD-like_sf"/>
</dbReference>
<feature type="transmembrane region" description="Helical" evidence="6">
    <location>
        <begin position="479"/>
        <end position="497"/>
    </location>
</feature>
<feature type="transmembrane region" description="Helical" evidence="6">
    <location>
        <begin position="334"/>
        <end position="354"/>
    </location>
</feature>
<feature type="transmembrane region" description="Helical" evidence="6">
    <location>
        <begin position="405"/>
        <end position="429"/>
    </location>
</feature>
<dbReference type="AlphaFoldDB" id="A0A430G1Z0"/>
<evidence type="ECO:0000256" key="6">
    <source>
        <dbReference type="SAM" id="Phobius"/>
    </source>
</evidence>
<dbReference type="EMBL" id="QQYZ01000012">
    <property type="protein sequence ID" value="RSY82515.1"/>
    <property type="molecule type" value="Genomic_DNA"/>
</dbReference>
<evidence type="ECO:0000256" key="4">
    <source>
        <dbReference type="ARBA" id="ARBA00022989"/>
    </source>
</evidence>
<dbReference type="InterPro" id="IPR023214">
    <property type="entry name" value="HAD_sf"/>
</dbReference>
<dbReference type="Proteomes" id="UP000287746">
    <property type="component" value="Unassembled WGS sequence"/>
</dbReference>
<dbReference type="CDD" id="cd13963">
    <property type="entry name" value="PT_UbiA_2"/>
    <property type="match status" value="1"/>
</dbReference>
<organism evidence="7 8">
    <name type="scientific">Sphingomonas koreensis</name>
    <dbReference type="NCBI Taxonomy" id="93064"/>
    <lineage>
        <taxon>Bacteria</taxon>
        <taxon>Pseudomonadati</taxon>
        <taxon>Pseudomonadota</taxon>
        <taxon>Alphaproteobacteria</taxon>
        <taxon>Sphingomonadales</taxon>
        <taxon>Sphingomonadaceae</taxon>
        <taxon>Sphingomonas</taxon>
    </lineage>
</organism>
<dbReference type="Pfam" id="PF01040">
    <property type="entry name" value="UbiA"/>
    <property type="match status" value="1"/>
</dbReference>
<feature type="transmembrane region" description="Helical" evidence="6">
    <location>
        <begin position="360"/>
        <end position="376"/>
    </location>
</feature>
<evidence type="ECO:0000313" key="8">
    <source>
        <dbReference type="Proteomes" id="UP000287746"/>
    </source>
</evidence>
<dbReference type="InterPro" id="IPR000537">
    <property type="entry name" value="UbiA_prenyltransferase"/>
</dbReference>
<dbReference type="Gene3D" id="3.40.50.1000">
    <property type="entry name" value="HAD superfamily/HAD-like"/>
    <property type="match status" value="1"/>
</dbReference>
<evidence type="ECO:0000256" key="1">
    <source>
        <dbReference type="ARBA" id="ARBA00004141"/>
    </source>
</evidence>